<dbReference type="Pfam" id="PF00106">
    <property type="entry name" value="adh_short"/>
    <property type="match status" value="1"/>
</dbReference>
<dbReference type="GO" id="GO:0016020">
    <property type="term" value="C:membrane"/>
    <property type="evidence" value="ECO:0007669"/>
    <property type="project" value="TreeGrafter"/>
</dbReference>
<dbReference type="PANTHER" id="PTHR44196">
    <property type="entry name" value="DEHYDROGENASE/REDUCTASE SDR FAMILY MEMBER 7B"/>
    <property type="match status" value="1"/>
</dbReference>
<dbReference type="InterPro" id="IPR020904">
    <property type="entry name" value="Sc_DH/Rdtase_CS"/>
</dbReference>
<evidence type="ECO:0000313" key="5">
    <source>
        <dbReference type="EMBL" id="MDQ0317010.1"/>
    </source>
</evidence>
<dbReference type="EMBL" id="JAUSUL010000004">
    <property type="protein sequence ID" value="MDQ0317010.1"/>
    <property type="molecule type" value="Genomic_DNA"/>
</dbReference>
<evidence type="ECO:0000256" key="3">
    <source>
        <dbReference type="RuleBase" id="RU000363"/>
    </source>
</evidence>
<name>A0AAE4AU65_9HYPH</name>
<feature type="domain" description="Ketoreductase" evidence="4">
    <location>
        <begin position="10"/>
        <end position="194"/>
    </location>
</feature>
<evidence type="ECO:0000313" key="6">
    <source>
        <dbReference type="Proteomes" id="UP001229244"/>
    </source>
</evidence>
<dbReference type="PRINTS" id="PR00081">
    <property type="entry name" value="GDHRDH"/>
</dbReference>
<dbReference type="GO" id="GO:0016491">
    <property type="term" value="F:oxidoreductase activity"/>
    <property type="evidence" value="ECO:0007669"/>
    <property type="project" value="UniProtKB-KW"/>
</dbReference>
<evidence type="ECO:0000256" key="1">
    <source>
        <dbReference type="ARBA" id="ARBA00006484"/>
    </source>
</evidence>
<dbReference type="AlphaFoldDB" id="A0AAE4AU65"/>
<dbReference type="SMART" id="SM00822">
    <property type="entry name" value="PKS_KR"/>
    <property type="match status" value="1"/>
</dbReference>
<dbReference type="PIRSF" id="PIRSF000126">
    <property type="entry name" value="11-beta-HSD1"/>
    <property type="match status" value="1"/>
</dbReference>
<dbReference type="InterPro" id="IPR036291">
    <property type="entry name" value="NAD(P)-bd_dom_sf"/>
</dbReference>
<proteinExistence type="inferred from homology"/>
<gene>
    <name evidence="5" type="ORF">J2S73_003487</name>
</gene>
<dbReference type="InterPro" id="IPR057326">
    <property type="entry name" value="KR_dom"/>
</dbReference>
<dbReference type="PANTHER" id="PTHR44196:SF2">
    <property type="entry name" value="SHORT-CHAIN DEHYDROGENASE-RELATED"/>
    <property type="match status" value="1"/>
</dbReference>
<dbReference type="InterPro" id="IPR002347">
    <property type="entry name" value="SDR_fam"/>
</dbReference>
<comment type="caution">
    <text evidence="5">The sequence shown here is derived from an EMBL/GenBank/DDBJ whole genome shotgun (WGS) entry which is preliminary data.</text>
</comment>
<dbReference type="Gene3D" id="3.40.50.720">
    <property type="entry name" value="NAD(P)-binding Rossmann-like Domain"/>
    <property type="match status" value="1"/>
</dbReference>
<dbReference type="PROSITE" id="PS00061">
    <property type="entry name" value="ADH_SHORT"/>
    <property type="match status" value="1"/>
</dbReference>
<keyword evidence="6" id="KW-1185">Reference proteome</keyword>
<protein>
    <submittedName>
        <fullName evidence="5">Short-subunit dehydrogenase</fullName>
    </submittedName>
</protein>
<accession>A0AAE4AU65</accession>
<sequence length="269" mass="27904">MACRPNSTYQRALITGASRGLGRAYAEGLPETTELLLTGRDAEALEETAAALRDAGRTVETVVADLATADGRDAVIAAAKSKGIDLLINNAGLGAFGEFADVPMERHEAVVSVNVTALLTLTHALIPTLVEQADFGGSKAAIVNLASSIAFVPVPGFATYAASKAFVLSFGEALAAELADDPIDVLTVCPGPTKTEFGTNAGYERAHLPGAIEPERVVDATLAAIGRQRTLVIDPLSKVAFTPAAFARNAISEVVRRTSRFAAQRGEAG</sequence>
<dbReference type="RefSeq" id="WP_306886909.1">
    <property type="nucleotide sequence ID" value="NZ_JAUSUL010000004.1"/>
</dbReference>
<dbReference type="CDD" id="cd05233">
    <property type="entry name" value="SDR_c"/>
    <property type="match status" value="1"/>
</dbReference>
<dbReference type="SUPFAM" id="SSF51735">
    <property type="entry name" value="NAD(P)-binding Rossmann-fold domains"/>
    <property type="match status" value="1"/>
</dbReference>
<organism evidence="5 6">
    <name type="scientific">Amorphus orientalis</name>
    <dbReference type="NCBI Taxonomy" id="649198"/>
    <lineage>
        <taxon>Bacteria</taxon>
        <taxon>Pseudomonadati</taxon>
        <taxon>Pseudomonadota</taxon>
        <taxon>Alphaproteobacteria</taxon>
        <taxon>Hyphomicrobiales</taxon>
        <taxon>Amorphaceae</taxon>
        <taxon>Amorphus</taxon>
    </lineage>
</organism>
<reference evidence="5" key="1">
    <citation type="submission" date="2023-07" db="EMBL/GenBank/DDBJ databases">
        <title>Genomic Encyclopedia of Type Strains, Phase IV (KMG-IV): sequencing the most valuable type-strain genomes for metagenomic binning, comparative biology and taxonomic classification.</title>
        <authorList>
            <person name="Goeker M."/>
        </authorList>
    </citation>
    <scope>NUCLEOTIDE SEQUENCE</scope>
    <source>
        <strain evidence="5">DSM 21202</strain>
    </source>
</reference>
<evidence type="ECO:0000256" key="2">
    <source>
        <dbReference type="ARBA" id="ARBA00023002"/>
    </source>
</evidence>
<comment type="similarity">
    <text evidence="1 3">Belongs to the short-chain dehydrogenases/reductases (SDR) family.</text>
</comment>
<evidence type="ECO:0000259" key="4">
    <source>
        <dbReference type="SMART" id="SM00822"/>
    </source>
</evidence>
<dbReference type="Proteomes" id="UP001229244">
    <property type="component" value="Unassembled WGS sequence"/>
</dbReference>
<keyword evidence="2" id="KW-0560">Oxidoreductase</keyword>
<dbReference type="PRINTS" id="PR00080">
    <property type="entry name" value="SDRFAMILY"/>
</dbReference>